<name>A0A0F8ZMA2_9ZZZZ</name>
<dbReference type="EMBL" id="LAZR01047118">
    <property type="protein sequence ID" value="KKK94968.1"/>
    <property type="molecule type" value="Genomic_DNA"/>
</dbReference>
<dbReference type="AlphaFoldDB" id="A0A0F8ZMA2"/>
<gene>
    <name evidence="1" type="ORF">LCGC14_2677500</name>
</gene>
<organism evidence="1">
    <name type="scientific">marine sediment metagenome</name>
    <dbReference type="NCBI Taxonomy" id="412755"/>
    <lineage>
        <taxon>unclassified sequences</taxon>
        <taxon>metagenomes</taxon>
        <taxon>ecological metagenomes</taxon>
    </lineage>
</organism>
<evidence type="ECO:0000313" key="1">
    <source>
        <dbReference type="EMBL" id="KKK94968.1"/>
    </source>
</evidence>
<comment type="caution">
    <text evidence="1">The sequence shown here is derived from an EMBL/GenBank/DDBJ whole genome shotgun (WGS) entry which is preliminary data.</text>
</comment>
<proteinExistence type="predicted"/>
<accession>A0A0F8ZMA2</accession>
<evidence type="ECO:0008006" key="2">
    <source>
        <dbReference type="Google" id="ProtNLM"/>
    </source>
</evidence>
<protein>
    <recommendedName>
        <fullName evidence="2">HTH marR-type domain-containing protein</fullName>
    </recommendedName>
</protein>
<sequence>MPKGDLGYPKTSVTLVSSWLDRFEEFDNLRGASDLEQEIVLELHQLPGRSLRVWRLNQRLSGSMSQVRAAVGNLEEAGVVRLA</sequence>
<reference evidence="1" key="1">
    <citation type="journal article" date="2015" name="Nature">
        <title>Complex archaea that bridge the gap between prokaryotes and eukaryotes.</title>
        <authorList>
            <person name="Spang A."/>
            <person name="Saw J.H."/>
            <person name="Jorgensen S.L."/>
            <person name="Zaremba-Niedzwiedzka K."/>
            <person name="Martijn J."/>
            <person name="Lind A.E."/>
            <person name="van Eijk R."/>
            <person name="Schleper C."/>
            <person name="Guy L."/>
            <person name="Ettema T.J."/>
        </authorList>
    </citation>
    <scope>NUCLEOTIDE SEQUENCE</scope>
</reference>